<organism evidence="3">
    <name type="scientific">Enterobius vermicularis</name>
    <name type="common">Human pinworm</name>
    <dbReference type="NCBI Taxonomy" id="51028"/>
    <lineage>
        <taxon>Eukaryota</taxon>
        <taxon>Metazoa</taxon>
        <taxon>Ecdysozoa</taxon>
        <taxon>Nematoda</taxon>
        <taxon>Chromadorea</taxon>
        <taxon>Rhabditida</taxon>
        <taxon>Spirurina</taxon>
        <taxon>Oxyuridomorpha</taxon>
        <taxon>Oxyuroidea</taxon>
        <taxon>Oxyuridae</taxon>
        <taxon>Enterobius</taxon>
    </lineage>
</organism>
<accession>A0A0N4VQ99</accession>
<proteinExistence type="predicted"/>
<evidence type="ECO:0000313" key="3">
    <source>
        <dbReference type="WBParaSite" id="EVEC_0001319101-mRNA-1"/>
    </source>
</evidence>
<evidence type="ECO:0000313" key="2">
    <source>
        <dbReference type="Proteomes" id="UP000274131"/>
    </source>
</evidence>
<dbReference type="Proteomes" id="UP000274131">
    <property type="component" value="Unassembled WGS sequence"/>
</dbReference>
<dbReference type="AlphaFoldDB" id="A0A0N4VQ99"/>
<sequence>MATYIFETCGSILKFRLPQLQSTNNVSPDTSSVSFSDDIELSVQFDVPVASVAVPGETDDFVLSAEFKVPVASVAVPDEVDDDSSVLIDDPRVLHVIECVLSAEFKVLVASLAVLDEIGDDSSVLPDELEVSRVSLVNDFVSSNDSVELKIFSVTVSRVFVITVRKLAVGLSDSKISAVVIFGEFLVSTSVNSFLIFVVQF</sequence>
<name>A0A0N4VQ99_ENTVE</name>
<dbReference type="EMBL" id="UXUI01014259">
    <property type="protein sequence ID" value="VDD97594.1"/>
    <property type="molecule type" value="Genomic_DNA"/>
</dbReference>
<evidence type="ECO:0000313" key="1">
    <source>
        <dbReference type="EMBL" id="VDD97594.1"/>
    </source>
</evidence>
<protein>
    <submittedName>
        <fullName evidence="3">Secreted protein</fullName>
    </submittedName>
</protein>
<reference evidence="1 2" key="2">
    <citation type="submission" date="2018-10" db="EMBL/GenBank/DDBJ databases">
        <authorList>
            <consortium name="Pathogen Informatics"/>
        </authorList>
    </citation>
    <scope>NUCLEOTIDE SEQUENCE [LARGE SCALE GENOMIC DNA]</scope>
</reference>
<keyword evidence="2" id="KW-1185">Reference proteome</keyword>
<gene>
    <name evidence="1" type="ORF">EVEC_LOCUS12345</name>
</gene>
<dbReference type="WBParaSite" id="EVEC_0001319101-mRNA-1">
    <property type="protein sequence ID" value="EVEC_0001319101-mRNA-1"/>
    <property type="gene ID" value="EVEC_0001319101"/>
</dbReference>
<reference evidence="3" key="1">
    <citation type="submission" date="2017-02" db="UniProtKB">
        <authorList>
            <consortium name="WormBaseParasite"/>
        </authorList>
    </citation>
    <scope>IDENTIFICATION</scope>
</reference>